<evidence type="ECO:0000313" key="7">
    <source>
        <dbReference type="EMBL" id="QIN79847.1"/>
    </source>
</evidence>
<dbReference type="InterPro" id="IPR025110">
    <property type="entry name" value="AMP-bd_C"/>
</dbReference>
<dbReference type="InterPro" id="IPR000873">
    <property type="entry name" value="AMP-dep_synth/lig_dom"/>
</dbReference>
<dbReference type="GO" id="GO:0004321">
    <property type="term" value="F:fatty-acyl-CoA synthase activity"/>
    <property type="evidence" value="ECO:0007669"/>
    <property type="project" value="TreeGrafter"/>
</dbReference>
<dbReference type="SUPFAM" id="SSF56801">
    <property type="entry name" value="Acetyl-CoA synthetase-like"/>
    <property type="match status" value="1"/>
</dbReference>
<evidence type="ECO:0000313" key="8">
    <source>
        <dbReference type="Proteomes" id="UP000502706"/>
    </source>
</evidence>
<dbReference type="Pfam" id="PF00501">
    <property type="entry name" value="AMP-binding"/>
    <property type="match status" value="1"/>
</dbReference>
<proteinExistence type="inferred from homology"/>
<dbReference type="EMBL" id="CP045121">
    <property type="protein sequence ID" value="QIN79847.1"/>
    <property type="molecule type" value="Genomic_DNA"/>
</dbReference>
<dbReference type="InterPro" id="IPR051087">
    <property type="entry name" value="Mitochondrial_ACSM"/>
</dbReference>
<evidence type="ECO:0000256" key="4">
    <source>
        <dbReference type="ARBA" id="ARBA00022840"/>
    </source>
</evidence>
<keyword evidence="4" id="KW-0067">ATP-binding</keyword>
<dbReference type="GO" id="GO:0015645">
    <property type="term" value="F:fatty acid ligase activity"/>
    <property type="evidence" value="ECO:0007669"/>
    <property type="project" value="TreeGrafter"/>
</dbReference>
<dbReference type="GO" id="GO:0006633">
    <property type="term" value="P:fatty acid biosynthetic process"/>
    <property type="evidence" value="ECO:0007669"/>
    <property type="project" value="TreeGrafter"/>
</dbReference>
<comment type="similarity">
    <text evidence="1">Belongs to the ATP-dependent AMP-binding enzyme family.</text>
</comment>
<dbReference type="KEGG" id="rmar:GBA65_16395"/>
<dbReference type="Proteomes" id="UP000502706">
    <property type="component" value="Chromosome"/>
</dbReference>
<reference evidence="7 8" key="1">
    <citation type="submission" date="2019-10" db="EMBL/GenBank/DDBJ databases">
        <title>Rubrobacter sp nov SCSIO 52915 isolated from a deep-sea sediment in the South China Sea.</title>
        <authorList>
            <person name="Chen R.W."/>
        </authorList>
    </citation>
    <scope>NUCLEOTIDE SEQUENCE [LARGE SCALE GENOMIC DNA]</scope>
    <source>
        <strain evidence="7 8">SCSIO 52915</strain>
    </source>
</reference>
<dbReference type="RefSeq" id="WP_166397519.1">
    <property type="nucleotide sequence ID" value="NZ_CP045121.1"/>
</dbReference>
<evidence type="ECO:0000259" key="6">
    <source>
        <dbReference type="Pfam" id="PF13193"/>
    </source>
</evidence>
<dbReference type="PANTHER" id="PTHR43605">
    <property type="entry name" value="ACYL-COENZYME A SYNTHETASE"/>
    <property type="match status" value="1"/>
</dbReference>
<dbReference type="InterPro" id="IPR045851">
    <property type="entry name" value="AMP-bd_C_sf"/>
</dbReference>
<feature type="domain" description="AMP-dependent synthetase/ligase" evidence="5">
    <location>
        <begin position="34"/>
        <end position="392"/>
    </location>
</feature>
<dbReference type="Pfam" id="PF13193">
    <property type="entry name" value="AMP-binding_C"/>
    <property type="match status" value="1"/>
</dbReference>
<evidence type="ECO:0000259" key="5">
    <source>
        <dbReference type="Pfam" id="PF00501"/>
    </source>
</evidence>
<accession>A0A6G8Q0J2</accession>
<gene>
    <name evidence="7" type="ORF">GBA65_16395</name>
</gene>
<feature type="domain" description="AMP-binding enzyme C-terminal" evidence="6">
    <location>
        <begin position="442"/>
        <end position="520"/>
    </location>
</feature>
<dbReference type="GO" id="GO:0016405">
    <property type="term" value="F:CoA-ligase activity"/>
    <property type="evidence" value="ECO:0007669"/>
    <property type="project" value="UniProtKB-ARBA"/>
</dbReference>
<dbReference type="AlphaFoldDB" id="A0A6G8Q0J2"/>
<dbReference type="FunFam" id="3.30.300.30:FF:000005">
    <property type="entry name" value="Acyl-coenzyme A synthetase ACSM5, mitochondrial"/>
    <property type="match status" value="1"/>
</dbReference>
<dbReference type="GO" id="GO:0006637">
    <property type="term" value="P:acyl-CoA metabolic process"/>
    <property type="evidence" value="ECO:0007669"/>
    <property type="project" value="TreeGrafter"/>
</dbReference>
<sequence>MANIGDYGSTYAGFEWETPERFNFGRDVIDAWEANRPAMTWLGANGDERRLTFGDLSRASDRLASALKELGVARGDRVMVLLGKVPEWHVILIGLLKLGAIPIPCAPQLRSGDLKFRAEHSGSVAMISGPEGIEETEKIRAEVSNLSSFVSVGTDHEGWDSYEGLTEAASEGFQAGDTASGEGAFLLYTSGTTKHPKGVLHTHGYTHAKRMQARYWLDLQEGDRLWCTSGTGWAKSIWNVFLGPWSLGTEIFVHEGGFDPSGRLDLIQRYGITVLCQAPTEYRLLAKTPELEAADLSSIRHAVSAGEPLNAPVIERWKALHGLTIYDGYGQTENTLLVGNFPGVEVRPGSMGQPSPGCDVRLLDPEGQPCPPGEPGDIALVPDVPVLFKEYWEQPDETEGVYRNGYYLTGDRATRDEDGYLWFMGRSDDVILSAGYRIGPFEVESALIEHPAVVESAVVPAPDEDRGSVVKAFVVLGSGYEASDELAKEIQDFCKGQTAPYKYPRKIEFIGELPKTTSGKIRRVELRQREIARATG</sequence>
<dbReference type="Gene3D" id="3.30.300.30">
    <property type="match status" value="1"/>
</dbReference>
<evidence type="ECO:0000256" key="3">
    <source>
        <dbReference type="ARBA" id="ARBA00022741"/>
    </source>
</evidence>
<dbReference type="PANTHER" id="PTHR43605:SF10">
    <property type="entry name" value="ACYL-COA SYNTHETASE MEDIUM CHAIN FAMILY MEMBER 3"/>
    <property type="match status" value="1"/>
</dbReference>
<dbReference type="GO" id="GO:0005524">
    <property type="term" value="F:ATP binding"/>
    <property type="evidence" value="ECO:0007669"/>
    <property type="project" value="UniProtKB-KW"/>
</dbReference>
<name>A0A6G8Q0J2_9ACTN</name>
<keyword evidence="2" id="KW-0436">Ligase</keyword>
<protein>
    <submittedName>
        <fullName evidence="7">AMP-binding protein</fullName>
    </submittedName>
</protein>
<keyword evidence="8" id="KW-1185">Reference proteome</keyword>
<dbReference type="Gene3D" id="3.40.50.12780">
    <property type="entry name" value="N-terminal domain of ligase-like"/>
    <property type="match status" value="1"/>
</dbReference>
<dbReference type="InterPro" id="IPR042099">
    <property type="entry name" value="ANL_N_sf"/>
</dbReference>
<evidence type="ECO:0000256" key="1">
    <source>
        <dbReference type="ARBA" id="ARBA00006432"/>
    </source>
</evidence>
<keyword evidence="3" id="KW-0547">Nucleotide-binding</keyword>
<evidence type="ECO:0000256" key="2">
    <source>
        <dbReference type="ARBA" id="ARBA00022598"/>
    </source>
</evidence>
<organism evidence="7 8">
    <name type="scientific">Rubrobacter marinus</name>
    <dbReference type="NCBI Taxonomy" id="2653852"/>
    <lineage>
        <taxon>Bacteria</taxon>
        <taxon>Bacillati</taxon>
        <taxon>Actinomycetota</taxon>
        <taxon>Rubrobacteria</taxon>
        <taxon>Rubrobacterales</taxon>
        <taxon>Rubrobacteraceae</taxon>
        <taxon>Rubrobacter</taxon>
    </lineage>
</organism>